<dbReference type="EMBL" id="JAYKXH010000003">
    <property type="protein sequence ID" value="KAK7173556.1"/>
    <property type="molecule type" value="Genomic_DNA"/>
</dbReference>
<gene>
    <name evidence="1" type="ORF">R3I93_003392</name>
</gene>
<accession>A0AAN9HFH5</accession>
<reference evidence="1 2" key="1">
    <citation type="submission" date="2024-02" db="EMBL/GenBank/DDBJ databases">
        <title>Chromosome-level genome assembly of the Eurasian Minnow (Phoxinus phoxinus).</title>
        <authorList>
            <person name="Oriowo T.O."/>
            <person name="Martin S."/>
            <person name="Stange M."/>
            <person name="Chrysostomakis Y."/>
            <person name="Brown T."/>
            <person name="Winkler S."/>
            <person name="Kukowka S."/>
            <person name="Myers E.W."/>
            <person name="Bohne A."/>
        </authorList>
    </citation>
    <scope>NUCLEOTIDE SEQUENCE [LARGE SCALE GENOMIC DNA]</scope>
    <source>
        <strain evidence="1">ZFMK-TIS-60720</strain>
        <tissue evidence="1">Whole Organism</tissue>
    </source>
</reference>
<protein>
    <submittedName>
        <fullName evidence="1">Uncharacterized protein</fullName>
    </submittedName>
</protein>
<keyword evidence="2" id="KW-1185">Reference proteome</keyword>
<evidence type="ECO:0000313" key="2">
    <source>
        <dbReference type="Proteomes" id="UP001364617"/>
    </source>
</evidence>
<sequence>MITVAVTGDEEQQILKDGQL</sequence>
<dbReference type="Proteomes" id="UP001364617">
    <property type="component" value="Unassembled WGS sequence"/>
</dbReference>
<comment type="caution">
    <text evidence="1">The sequence shown here is derived from an EMBL/GenBank/DDBJ whole genome shotgun (WGS) entry which is preliminary data.</text>
</comment>
<dbReference type="AlphaFoldDB" id="A0AAN9HFH5"/>
<evidence type="ECO:0000313" key="1">
    <source>
        <dbReference type="EMBL" id="KAK7173556.1"/>
    </source>
</evidence>
<proteinExistence type="predicted"/>
<organism evidence="1 2">
    <name type="scientific">Phoxinus phoxinus</name>
    <name type="common">Eurasian minnow</name>
    <dbReference type="NCBI Taxonomy" id="58324"/>
    <lineage>
        <taxon>Eukaryota</taxon>
        <taxon>Metazoa</taxon>
        <taxon>Chordata</taxon>
        <taxon>Craniata</taxon>
        <taxon>Vertebrata</taxon>
        <taxon>Euteleostomi</taxon>
        <taxon>Actinopterygii</taxon>
        <taxon>Neopterygii</taxon>
        <taxon>Teleostei</taxon>
        <taxon>Ostariophysi</taxon>
        <taxon>Cypriniformes</taxon>
        <taxon>Leuciscidae</taxon>
        <taxon>Phoxininae</taxon>
        <taxon>Phoxinus</taxon>
    </lineage>
</organism>
<name>A0AAN9HFH5_9TELE</name>